<evidence type="ECO:0000259" key="1">
    <source>
        <dbReference type="Pfam" id="PF18962"/>
    </source>
</evidence>
<dbReference type="InterPro" id="IPR026444">
    <property type="entry name" value="Secre_tail"/>
</dbReference>
<name>A0A0L8AKM6_9BACT</name>
<sequence>MPFSFIKYFRINNLKVKKMNRSGNKKTLKMVAFIAIITLLATSFVGHAQTQERRQSQSVSINTTEDGKIKLKVVMKEGNDTKTFEKTYDSYDEINGDPDLEKNGIDLSGWNFGGGNSGFGSSLRSFRSGPSMFDFDMDNMRKYMESMMRGGFGTNNFFFNFDNDDPFFMNMDSLQNKLNFHFKNGKMFQNGDEIMDMDSIRDALKNRFGSMNFDFDFDNDSGNSSGWGFGSDNDDEGFHIISRARVFIRAAKDKDKEVVGADKMEPLEIKDISFYPNPSDGRFDLEIETTSRGPLQVKIVSPTGKVIYSKTDSSGESGFSFDIDISDEKEGLYILQVIQNNKTLTKRVIIE</sequence>
<evidence type="ECO:0000313" key="3">
    <source>
        <dbReference type="Proteomes" id="UP000036908"/>
    </source>
</evidence>
<organism evidence="2 3">
    <name type="scientific">Roseivirga seohaensis subsp. aquiponti</name>
    <dbReference type="NCBI Taxonomy" id="1566026"/>
    <lineage>
        <taxon>Bacteria</taxon>
        <taxon>Pseudomonadati</taxon>
        <taxon>Bacteroidota</taxon>
        <taxon>Cytophagia</taxon>
        <taxon>Cytophagales</taxon>
        <taxon>Roseivirgaceae</taxon>
        <taxon>Roseivirga</taxon>
    </lineage>
</organism>
<reference evidence="3" key="1">
    <citation type="submission" date="2014-11" db="EMBL/GenBank/DDBJ databases">
        <title>Genome sequencing of Roseivirga sp. D-25.</title>
        <authorList>
            <person name="Selvaratnam C."/>
            <person name="Thevarajoo S."/>
            <person name="Goh K.M."/>
            <person name="Eee R."/>
            <person name="Chan K.-G."/>
            <person name="Chong C.S."/>
        </authorList>
    </citation>
    <scope>NUCLEOTIDE SEQUENCE [LARGE SCALE GENOMIC DNA]</scope>
    <source>
        <strain evidence="3">D-25</strain>
    </source>
</reference>
<feature type="domain" description="Secretion system C-terminal sorting" evidence="1">
    <location>
        <begin position="275"/>
        <end position="350"/>
    </location>
</feature>
<keyword evidence="3" id="KW-1185">Reference proteome</keyword>
<gene>
    <name evidence="2" type="ORF">OB69_08855</name>
</gene>
<dbReference type="EMBL" id="JSVA01000009">
    <property type="protein sequence ID" value="KOF02939.1"/>
    <property type="molecule type" value="Genomic_DNA"/>
</dbReference>
<accession>A0A0L8AKM6</accession>
<proteinExistence type="predicted"/>
<dbReference type="Pfam" id="PF18962">
    <property type="entry name" value="Por_Secre_tail"/>
    <property type="match status" value="1"/>
</dbReference>
<dbReference type="Proteomes" id="UP000036908">
    <property type="component" value="Unassembled WGS sequence"/>
</dbReference>
<evidence type="ECO:0000313" key="2">
    <source>
        <dbReference type="EMBL" id="KOF02939.1"/>
    </source>
</evidence>
<dbReference type="NCBIfam" id="TIGR04183">
    <property type="entry name" value="Por_Secre_tail"/>
    <property type="match status" value="1"/>
</dbReference>
<protein>
    <recommendedName>
        <fullName evidence="1">Secretion system C-terminal sorting domain-containing protein</fullName>
    </recommendedName>
</protein>
<dbReference type="PATRIC" id="fig|1566026.4.peg.3604"/>
<dbReference type="AlphaFoldDB" id="A0A0L8AKM6"/>
<dbReference type="OrthoDB" id="979598at2"/>
<comment type="caution">
    <text evidence="2">The sequence shown here is derived from an EMBL/GenBank/DDBJ whole genome shotgun (WGS) entry which is preliminary data.</text>
</comment>